<sequence>MDCVCISVLYLSRQGALTLESVIEYEGEMYEDDGSGMFRGRGRGNFRGRGRGPPPPGWMNGPPPMRFRGRGYGPGGPPMRGRGFFRGRGGPRFGPGGNGPGNFEGNWGPMGPPPPGMMGGPPPYGPPPGMMGPGGPMGPPPNMMGQGPPPFGGPPGMPPPNMTPELWIETKSEDGKSYYYHSRTRETTWTRPQEGPACKIMTQTEMEAMAAAGQIPPGMGGPQTMGGMNGPMGGMGGPSMGMSGVAGVMPNGMMGGMMPPGMAPSTGGGPPPYMGQPPPWINKDGTAKDKSQTMIKEVIQSEDETPPGDNTPLAGAPNNPQQNMAQFPGPGGPGGAPPGYWGAPGWGWGGMMPPVNQPPPNMAGHQVLASNTAASGPTAMSVMGSTSMPVSAAPAVAAQSAPVVVQQQAEPMQAAIGQKPAVAAATPTIVIKEDLMIPTDLAERAAEWTTHRAPDGRPYYHNAKKQESVWEKPKALKEFDVLQSKLTGCPIPNEKRHRLPKKEVDNSVIEELVPGLGTPHDEQHRWEILYMNLIVIDCSKHHNVMASYTQVIDVEAHAEAKAAAAAAAEREAAERERLAAEKAAAAEKERLEKERAEKEKLEKEQTEKEKAKQDRCRPVSSTPISGTPWCVVWTGDGRVFFYNPTEHSSVWERPAQLMGRTDVDKAVSQPPDALLDIQKKQSGADSATPTAAKSAPNGELKRAGAGDTDSDSEPKKAKLDDAAKKTPTKEHQIDANKAIAAEMKAAAERPSVPHPQRVQLFRQMLVDKEVSAFSTWEKELHKIIYDSRYLMLESKERKQVFEKYVRERAEEERKEKKNRLLQKKNEFRKLMEEAKLHSK</sequence>
<dbReference type="PROSITE" id="PS50020">
    <property type="entry name" value="WW_DOMAIN_2"/>
    <property type="match status" value="3"/>
</dbReference>
<dbReference type="PROSITE" id="PS01159">
    <property type="entry name" value="WW_DOMAIN_1"/>
    <property type="match status" value="1"/>
</dbReference>
<dbReference type="STRING" id="151549.A0A4C1UMF4"/>
<dbReference type="Pfam" id="PF00397">
    <property type="entry name" value="WW"/>
    <property type="match status" value="2"/>
</dbReference>
<organism evidence="6 7">
    <name type="scientific">Eumeta variegata</name>
    <name type="common">Bagworm moth</name>
    <name type="synonym">Eumeta japonica</name>
    <dbReference type="NCBI Taxonomy" id="151549"/>
    <lineage>
        <taxon>Eukaryota</taxon>
        <taxon>Metazoa</taxon>
        <taxon>Ecdysozoa</taxon>
        <taxon>Arthropoda</taxon>
        <taxon>Hexapoda</taxon>
        <taxon>Insecta</taxon>
        <taxon>Pterygota</taxon>
        <taxon>Neoptera</taxon>
        <taxon>Endopterygota</taxon>
        <taxon>Lepidoptera</taxon>
        <taxon>Glossata</taxon>
        <taxon>Ditrysia</taxon>
        <taxon>Tineoidea</taxon>
        <taxon>Psychidae</taxon>
        <taxon>Oiketicinae</taxon>
        <taxon>Eumeta</taxon>
    </lineage>
</organism>
<keyword evidence="2" id="KW-0175">Coiled coil</keyword>
<dbReference type="Pfam" id="PF23517">
    <property type="entry name" value="WW_TCERG1"/>
    <property type="match status" value="1"/>
</dbReference>
<dbReference type="InterPro" id="IPR045148">
    <property type="entry name" value="TCRG1-like"/>
</dbReference>
<proteinExistence type="predicted"/>
<feature type="region of interest" description="Disordered" evidence="3">
    <location>
        <begin position="111"/>
        <end position="134"/>
    </location>
</feature>
<evidence type="ECO:0000256" key="3">
    <source>
        <dbReference type="SAM" id="MobiDB-lite"/>
    </source>
</evidence>
<dbReference type="InterPro" id="IPR057565">
    <property type="entry name" value="WW_TCRG1_3rd"/>
</dbReference>
<dbReference type="GO" id="GO:0003712">
    <property type="term" value="F:transcription coregulator activity"/>
    <property type="evidence" value="ECO:0007669"/>
    <property type="project" value="TreeGrafter"/>
</dbReference>
<feature type="domain" description="WW" evidence="4">
    <location>
        <begin position="161"/>
        <end position="194"/>
    </location>
</feature>
<feature type="region of interest" description="Disordered" evidence="3">
    <location>
        <begin position="680"/>
        <end position="732"/>
    </location>
</feature>
<evidence type="ECO:0000313" key="6">
    <source>
        <dbReference type="EMBL" id="GBP27166.1"/>
    </source>
</evidence>
<keyword evidence="1" id="KW-0677">Repeat</keyword>
<feature type="domain" description="WW" evidence="4">
    <location>
        <begin position="627"/>
        <end position="656"/>
    </location>
</feature>
<accession>A0A4C1UMF4</accession>
<evidence type="ECO:0000259" key="4">
    <source>
        <dbReference type="PROSITE" id="PS50020"/>
    </source>
</evidence>
<dbReference type="InterPro" id="IPR036517">
    <property type="entry name" value="FF_domain_sf"/>
</dbReference>
<dbReference type="InterPro" id="IPR036020">
    <property type="entry name" value="WW_dom_sf"/>
</dbReference>
<dbReference type="CDD" id="cd00201">
    <property type="entry name" value="WW"/>
    <property type="match status" value="3"/>
</dbReference>
<feature type="region of interest" description="Disordered" evidence="3">
    <location>
        <begin position="302"/>
        <end position="341"/>
    </location>
</feature>
<dbReference type="EMBL" id="BGZK01000190">
    <property type="protein sequence ID" value="GBP27166.1"/>
    <property type="molecule type" value="Genomic_DNA"/>
</dbReference>
<dbReference type="Gene3D" id="1.10.10.440">
    <property type="entry name" value="FF domain"/>
    <property type="match status" value="1"/>
</dbReference>
<protein>
    <submittedName>
        <fullName evidence="6">Transcription elongation regulator 1</fullName>
    </submittedName>
</protein>
<dbReference type="Proteomes" id="UP000299102">
    <property type="component" value="Unassembled WGS sequence"/>
</dbReference>
<dbReference type="SUPFAM" id="SSF81698">
    <property type="entry name" value="FF domain"/>
    <property type="match status" value="1"/>
</dbReference>
<evidence type="ECO:0000313" key="7">
    <source>
        <dbReference type="Proteomes" id="UP000299102"/>
    </source>
</evidence>
<dbReference type="SMART" id="SM00441">
    <property type="entry name" value="FF"/>
    <property type="match status" value="1"/>
</dbReference>
<dbReference type="FunFam" id="1.10.10.440:FF:000001">
    <property type="entry name" value="Transcription elongation regulator 1 like"/>
    <property type="match status" value="1"/>
</dbReference>
<dbReference type="Gene3D" id="2.20.70.10">
    <property type="match status" value="3"/>
</dbReference>
<dbReference type="OrthoDB" id="63972at2759"/>
<dbReference type="FunFam" id="2.20.70.10:FF:000049">
    <property type="entry name" value="Transcription elongation regulator 1-like"/>
    <property type="match status" value="1"/>
</dbReference>
<dbReference type="SUPFAM" id="SSF51045">
    <property type="entry name" value="WW domain"/>
    <property type="match status" value="3"/>
</dbReference>
<dbReference type="PANTHER" id="PTHR15377">
    <property type="entry name" value="TRANSCRIPTION ELONGATION REGULATOR 1"/>
    <property type="match status" value="1"/>
</dbReference>
<feature type="compositionally biased region" description="Polar residues" evidence="3">
    <location>
        <begin position="680"/>
        <end position="691"/>
    </location>
</feature>
<comment type="caution">
    <text evidence="6">The sequence shown here is derived from an EMBL/GenBank/DDBJ whole genome shotgun (WGS) entry which is preliminary data.</text>
</comment>
<feature type="compositionally biased region" description="Basic and acidic residues" evidence="3">
    <location>
        <begin position="577"/>
        <end position="617"/>
    </location>
</feature>
<dbReference type="SMART" id="SM00456">
    <property type="entry name" value="WW"/>
    <property type="match status" value="3"/>
</dbReference>
<feature type="domain" description="FF" evidence="5">
    <location>
        <begin position="754"/>
        <end position="807"/>
    </location>
</feature>
<dbReference type="InterPro" id="IPR001202">
    <property type="entry name" value="WW_dom"/>
</dbReference>
<dbReference type="GO" id="GO:0070063">
    <property type="term" value="F:RNA polymerase binding"/>
    <property type="evidence" value="ECO:0007669"/>
    <property type="project" value="InterPro"/>
</dbReference>
<evidence type="ECO:0000259" key="5">
    <source>
        <dbReference type="PROSITE" id="PS51676"/>
    </source>
</evidence>
<dbReference type="GO" id="GO:0005634">
    <property type="term" value="C:nucleus"/>
    <property type="evidence" value="ECO:0007669"/>
    <property type="project" value="TreeGrafter"/>
</dbReference>
<reference evidence="6 7" key="1">
    <citation type="journal article" date="2019" name="Commun. Biol.">
        <title>The bagworm genome reveals a unique fibroin gene that provides high tensile strength.</title>
        <authorList>
            <person name="Kono N."/>
            <person name="Nakamura H."/>
            <person name="Ohtoshi R."/>
            <person name="Tomita M."/>
            <person name="Numata K."/>
            <person name="Arakawa K."/>
        </authorList>
    </citation>
    <scope>NUCLEOTIDE SEQUENCE [LARGE SCALE GENOMIC DNA]</scope>
</reference>
<feature type="region of interest" description="Disordered" evidence="3">
    <location>
        <begin position="577"/>
        <end position="622"/>
    </location>
</feature>
<gene>
    <name evidence="6" type="primary">Tcerg1</name>
    <name evidence="6" type="ORF">EVAR_15939_1</name>
</gene>
<keyword evidence="7" id="KW-1185">Reference proteome</keyword>
<feature type="domain" description="WW" evidence="4">
    <location>
        <begin position="442"/>
        <end position="475"/>
    </location>
</feature>
<dbReference type="InterPro" id="IPR002713">
    <property type="entry name" value="FF_domain"/>
</dbReference>
<feature type="compositionally biased region" description="Basic and acidic residues" evidence="3">
    <location>
        <begin position="712"/>
        <end position="732"/>
    </location>
</feature>
<name>A0A4C1UMF4_EUMVA</name>
<dbReference type="AlphaFoldDB" id="A0A4C1UMF4"/>
<dbReference type="PANTHER" id="PTHR15377:SF3">
    <property type="entry name" value="WW DOMAIN-CONTAINING PROTEIN"/>
    <property type="match status" value="1"/>
</dbReference>
<dbReference type="Pfam" id="PF01846">
    <property type="entry name" value="FF"/>
    <property type="match status" value="1"/>
</dbReference>
<evidence type="ECO:0000256" key="1">
    <source>
        <dbReference type="ARBA" id="ARBA00022737"/>
    </source>
</evidence>
<evidence type="ECO:0000256" key="2">
    <source>
        <dbReference type="SAM" id="Coils"/>
    </source>
</evidence>
<feature type="coiled-coil region" evidence="2">
    <location>
        <begin position="806"/>
        <end position="837"/>
    </location>
</feature>
<dbReference type="PROSITE" id="PS51676">
    <property type="entry name" value="FF"/>
    <property type="match status" value="1"/>
</dbReference>